<proteinExistence type="predicted"/>
<evidence type="ECO:0000313" key="1">
    <source>
        <dbReference type="EMBL" id="TBU19969.1"/>
    </source>
</evidence>
<name>A0A4Q9M061_9MICR</name>
<dbReference type="Proteomes" id="UP000292282">
    <property type="component" value="Unassembled WGS sequence"/>
</dbReference>
<reference evidence="1 2" key="1">
    <citation type="submission" date="2017-12" db="EMBL/GenBank/DDBJ databases">
        <authorList>
            <person name="Pombert J.-F."/>
            <person name="Haag K.L."/>
            <person name="Ebert D."/>
        </authorList>
    </citation>
    <scope>NUCLEOTIDE SEQUENCE [LARGE SCALE GENOMIC DNA]</scope>
    <source>
        <strain evidence="1">IL-G-3</strain>
    </source>
</reference>
<evidence type="ECO:0000313" key="2">
    <source>
        <dbReference type="Proteomes" id="UP000292282"/>
    </source>
</evidence>
<accession>A0A4Q9M061</accession>
<comment type="caution">
    <text evidence="1">The sequence shown here is derived from an EMBL/GenBank/DDBJ whole genome shotgun (WGS) entry which is preliminary data.</text>
</comment>
<dbReference type="AlphaFoldDB" id="A0A4Q9M061"/>
<keyword evidence="2" id="KW-1185">Reference proteome</keyword>
<protein>
    <submittedName>
        <fullName evidence="1">Uncharacterized protein</fullName>
    </submittedName>
</protein>
<dbReference type="EMBL" id="PITK01000162">
    <property type="protein sequence ID" value="TBU19969.1"/>
    <property type="molecule type" value="Genomic_DNA"/>
</dbReference>
<dbReference type="VEuPathDB" id="MicrosporidiaDB:CWI38_0162p0080"/>
<gene>
    <name evidence="1" type="ORF">CWI38_0162p0080</name>
</gene>
<organism evidence="1 2">
    <name type="scientific">Hamiltosporidium tvaerminnensis</name>
    <dbReference type="NCBI Taxonomy" id="1176355"/>
    <lineage>
        <taxon>Eukaryota</taxon>
        <taxon>Fungi</taxon>
        <taxon>Fungi incertae sedis</taxon>
        <taxon>Microsporidia</taxon>
        <taxon>Dubosqiidae</taxon>
        <taxon>Hamiltosporidium</taxon>
    </lineage>
</organism>
<sequence>MKDLLIETPKPKYYFKFYTNAIFILNYQIGVLRHKPTDFSTLNDAACLGLVGNIIYIHPGINNSRDNELVDCDEAVFCYIQDRNVFWCTEGVYQYCNTYRKTGVRCKPGLLLNRYHFGSSNRIGSHSYKKLDNEYTEIRIQLSANKFILIYKCILEIISYLLSETVLLTRSFEITQEDCRNDFRAPLGVIKQVEMHKRPVPLLKEVYNEENNIRRNNIKEIKFINLNFIE</sequence>